<dbReference type="EMBL" id="UINC01002146">
    <property type="protein sequence ID" value="SUZ93428.1"/>
    <property type="molecule type" value="Genomic_DNA"/>
</dbReference>
<dbReference type="InterPro" id="IPR036661">
    <property type="entry name" value="Luciferase-like_sf"/>
</dbReference>
<dbReference type="AlphaFoldDB" id="A0A381RR33"/>
<evidence type="ECO:0000256" key="1">
    <source>
        <dbReference type="ARBA" id="ARBA00023002"/>
    </source>
</evidence>
<keyword evidence="1" id="KW-0560">Oxidoreductase</keyword>
<sequence length="254" mass="26954">MKIGIVFANIGPFGTAQGGIDLATAAEEAGIDSLWTVEHVVYPDDYGSTYPYDDSGRMMMAPDTDLTDPLTWLTWVGAHTSTIRLATGILILPERNPVVLAKQLGTMDALTGGRVDLGIGVGWLREEFDALGIPWERRGARTDEYVAAMRTLWAGDSASFAGEFVSFSGVSSNPKPVDGSIPIVVGGHSDAAARRAGRLGDGFWPGKGDLDHLLDVMRREAEAHDRDPDAIEVTWAGDLTAGEDPLTAAGSLAA</sequence>
<dbReference type="Pfam" id="PF00296">
    <property type="entry name" value="Bac_luciferase"/>
    <property type="match status" value="1"/>
</dbReference>
<dbReference type="SUPFAM" id="SSF51679">
    <property type="entry name" value="Bacterial luciferase-like"/>
    <property type="match status" value="1"/>
</dbReference>
<dbReference type="InterPro" id="IPR011251">
    <property type="entry name" value="Luciferase-like_dom"/>
</dbReference>
<accession>A0A381RR33</accession>
<evidence type="ECO:0000313" key="3">
    <source>
        <dbReference type="EMBL" id="SUZ93428.1"/>
    </source>
</evidence>
<evidence type="ECO:0000259" key="2">
    <source>
        <dbReference type="Pfam" id="PF00296"/>
    </source>
</evidence>
<dbReference type="Gene3D" id="3.20.20.30">
    <property type="entry name" value="Luciferase-like domain"/>
    <property type="match status" value="1"/>
</dbReference>
<name>A0A381RR33_9ZZZZ</name>
<dbReference type="InterPro" id="IPR050564">
    <property type="entry name" value="F420-G6PD/mer"/>
</dbReference>
<dbReference type="GO" id="GO:0016705">
    <property type="term" value="F:oxidoreductase activity, acting on paired donors, with incorporation or reduction of molecular oxygen"/>
    <property type="evidence" value="ECO:0007669"/>
    <property type="project" value="InterPro"/>
</dbReference>
<dbReference type="PANTHER" id="PTHR43244:SF1">
    <property type="entry name" value="5,10-METHYLENETETRAHYDROMETHANOPTERIN REDUCTASE"/>
    <property type="match status" value="1"/>
</dbReference>
<gene>
    <name evidence="3" type="ORF">METZ01_LOCUS46282</name>
</gene>
<organism evidence="3">
    <name type="scientific">marine metagenome</name>
    <dbReference type="NCBI Taxonomy" id="408172"/>
    <lineage>
        <taxon>unclassified sequences</taxon>
        <taxon>metagenomes</taxon>
        <taxon>ecological metagenomes</taxon>
    </lineage>
</organism>
<feature type="domain" description="Luciferase-like" evidence="2">
    <location>
        <begin position="19"/>
        <end position="245"/>
    </location>
</feature>
<dbReference type="InterPro" id="IPR019921">
    <property type="entry name" value="Lucif-like_OxRdtase_Rv2161c"/>
</dbReference>
<feature type="non-terminal residue" evidence="3">
    <location>
        <position position="254"/>
    </location>
</feature>
<dbReference type="PANTHER" id="PTHR43244">
    <property type="match status" value="1"/>
</dbReference>
<reference evidence="3" key="1">
    <citation type="submission" date="2018-05" db="EMBL/GenBank/DDBJ databases">
        <authorList>
            <person name="Lanie J.A."/>
            <person name="Ng W.-L."/>
            <person name="Kazmierczak K.M."/>
            <person name="Andrzejewski T.M."/>
            <person name="Davidsen T.M."/>
            <person name="Wayne K.J."/>
            <person name="Tettelin H."/>
            <person name="Glass J.I."/>
            <person name="Rusch D."/>
            <person name="Podicherti R."/>
            <person name="Tsui H.-C.T."/>
            <person name="Winkler M.E."/>
        </authorList>
    </citation>
    <scope>NUCLEOTIDE SEQUENCE</scope>
</reference>
<dbReference type="NCBIfam" id="TIGR03619">
    <property type="entry name" value="F420_Rv2161c"/>
    <property type="match status" value="1"/>
</dbReference>
<proteinExistence type="predicted"/>
<protein>
    <recommendedName>
        <fullName evidence="2">Luciferase-like domain-containing protein</fullName>
    </recommendedName>
</protein>